<name>A0ABT7II15_9GAMM</name>
<dbReference type="EMBL" id="JASSVS010000019">
    <property type="protein sequence ID" value="MDL0433820.1"/>
    <property type="molecule type" value="Genomic_DNA"/>
</dbReference>
<dbReference type="Proteomes" id="UP001227964">
    <property type="component" value="Unassembled WGS sequence"/>
</dbReference>
<sequence length="98" mass="10604">MKADEKKTQEWLDRLVERAHSGEKVSITSSSGKCVELRPVEAAPKHAGGITELVGAMKGEIHYTEGWDAPLSANEAKKLFAEVDETETPGGSDRQSPP</sequence>
<keyword evidence="2" id="KW-1185">Reference proteome</keyword>
<protein>
    <recommendedName>
        <fullName evidence="3">Type II toxin-antitoxin system prevent-host-death family antitoxin</fullName>
    </recommendedName>
</protein>
<dbReference type="RefSeq" id="WP_285393859.1">
    <property type="nucleotide sequence ID" value="NZ_JASSVS010000019.1"/>
</dbReference>
<evidence type="ECO:0000313" key="1">
    <source>
        <dbReference type="EMBL" id="MDL0433820.1"/>
    </source>
</evidence>
<gene>
    <name evidence="1" type="ORF">QPM17_22010</name>
</gene>
<evidence type="ECO:0008006" key="3">
    <source>
        <dbReference type="Google" id="ProtNLM"/>
    </source>
</evidence>
<reference evidence="1 2" key="1">
    <citation type="submission" date="2023-06" db="EMBL/GenBank/DDBJ databases">
        <title>Marinobacter azerbaijanicus a moderately halophilic, isolated from Urmia Lake in Azerbaijan region of Iran.</title>
        <authorList>
            <person name="Sanchez-Porro C."/>
            <person name="Aghdam E.M."/>
            <person name="Saheb S.M."/>
            <person name="Tarhriz V."/>
            <person name="Kazemi E."/>
            <person name="Ammozegar M.A."/>
            <person name="Ventosa A."/>
            <person name="Hejazi M.S."/>
        </authorList>
    </citation>
    <scope>NUCLEOTIDE SEQUENCE [LARGE SCALE GENOMIC DNA]</scope>
    <source>
        <strain evidence="1 2">TBZ242</strain>
    </source>
</reference>
<proteinExistence type="predicted"/>
<accession>A0ABT7II15</accession>
<evidence type="ECO:0000313" key="2">
    <source>
        <dbReference type="Proteomes" id="UP001227964"/>
    </source>
</evidence>
<organism evidence="1 2">
    <name type="scientific">Marinobacter azerbaijanicus</name>
    <dbReference type="NCBI Taxonomy" id="3050455"/>
    <lineage>
        <taxon>Bacteria</taxon>
        <taxon>Pseudomonadati</taxon>
        <taxon>Pseudomonadota</taxon>
        <taxon>Gammaproteobacteria</taxon>
        <taxon>Pseudomonadales</taxon>
        <taxon>Marinobacteraceae</taxon>
        <taxon>Marinobacter</taxon>
    </lineage>
</organism>
<comment type="caution">
    <text evidence="1">The sequence shown here is derived from an EMBL/GenBank/DDBJ whole genome shotgun (WGS) entry which is preliminary data.</text>
</comment>